<feature type="non-terminal residue" evidence="3">
    <location>
        <position position="265"/>
    </location>
</feature>
<dbReference type="Proteomes" id="UP000579904">
    <property type="component" value="Unassembled WGS sequence"/>
</dbReference>
<evidence type="ECO:0000313" key="4">
    <source>
        <dbReference type="Proteomes" id="UP000579904"/>
    </source>
</evidence>
<dbReference type="InterPro" id="IPR008355">
    <property type="entry name" value="Interferon_gamma_rcpt_asu"/>
</dbReference>
<feature type="non-terminal residue" evidence="3">
    <location>
        <position position="1"/>
    </location>
</feature>
<name>A0A7L3NFC5_9AVES</name>
<reference evidence="3 4" key="1">
    <citation type="submission" date="2019-09" db="EMBL/GenBank/DDBJ databases">
        <title>Bird 10,000 Genomes (B10K) Project - Family phase.</title>
        <authorList>
            <person name="Zhang G."/>
        </authorList>
    </citation>
    <scope>NUCLEOTIDE SEQUENCE [LARGE SCALE GENOMIC DNA]</scope>
    <source>
        <strain evidence="3">OUT-0002</strain>
    </source>
</reference>
<protein>
    <submittedName>
        <fullName evidence="3">INGR1 protein</fullName>
    </submittedName>
</protein>
<dbReference type="GO" id="GO:0019955">
    <property type="term" value="F:cytokine binding"/>
    <property type="evidence" value="ECO:0007669"/>
    <property type="project" value="InterPro"/>
</dbReference>
<proteinExistence type="predicted"/>
<organism evidence="3 4">
    <name type="scientific">Oreotrochilus melanogaster</name>
    <dbReference type="NCBI Taxonomy" id="689266"/>
    <lineage>
        <taxon>Eukaryota</taxon>
        <taxon>Metazoa</taxon>
        <taxon>Chordata</taxon>
        <taxon>Craniata</taxon>
        <taxon>Vertebrata</taxon>
        <taxon>Euteleostomi</taxon>
        <taxon>Archelosauria</taxon>
        <taxon>Archosauria</taxon>
        <taxon>Dinosauria</taxon>
        <taxon>Saurischia</taxon>
        <taxon>Theropoda</taxon>
        <taxon>Coelurosauria</taxon>
        <taxon>Aves</taxon>
        <taxon>Neognathae</taxon>
        <taxon>Neoaves</taxon>
        <taxon>Strisores</taxon>
        <taxon>Apodiformes</taxon>
        <taxon>Trochilidae</taxon>
        <taxon>Oreotrochilus</taxon>
    </lineage>
</organism>
<feature type="region of interest" description="Disordered" evidence="1">
    <location>
        <begin position="134"/>
        <end position="194"/>
    </location>
</feature>
<dbReference type="EMBL" id="VZUB01004238">
    <property type="protein sequence ID" value="NXU75338.1"/>
    <property type="molecule type" value="Genomic_DNA"/>
</dbReference>
<dbReference type="OrthoDB" id="9946382at2759"/>
<dbReference type="PRINTS" id="PR01777">
    <property type="entry name" value="INTERFERONGR"/>
</dbReference>
<evidence type="ECO:0000256" key="1">
    <source>
        <dbReference type="SAM" id="MobiDB-lite"/>
    </source>
</evidence>
<gene>
    <name evidence="3" type="primary">Ifngr1_1</name>
    <name evidence="3" type="ORF">OREMEL_R13533</name>
</gene>
<feature type="transmembrane region" description="Helical" evidence="2">
    <location>
        <begin position="67"/>
        <end position="87"/>
    </location>
</feature>
<dbReference type="Gene3D" id="2.60.40.10">
    <property type="entry name" value="Immunoglobulins"/>
    <property type="match status" value="1"/>
</dbReference>
<dbReference type="SUPFAM" id="SSF49265">
    <property type="entry name" value="Fibronectin type III"/>
    <property type="match status" value="1"/>
</dbReference>
<keyword evidence="4" id="KW-1185">Reference proteome</keyword>
<evidence type="ECO:0000256" key="2">
    <source>
        <dbReference type="SAM" id="Phobius"/>
    </source>
</evidence>
<accession>A0A7L3NFC5</accession>
<feature type="compositionally biased region" description="Acidic residues" evidence="1">
    <location>
        <begin position="137"/>
        <end position="153"/>
    </location>
</feature>
<comment type="caution">
    <text evidence="3">The sequence shown here is derived from an EMBL/GenBank/DDBJ whole genome shotgun (WGS) entry which is preliminary data.</text>
</comment>
<dbReference type="GO" id="GO:0016020">
    <property type="term" value="C:membrane"/>
    <property type="evidence" value="ECO:0007669"/>
    <property type="project" value="InterPro"/>
</dbReference>
<dbReference type="InterPro" id="IPR013783">
    <property type="entry name" value="Ig-like_fold"/>
</dbReference>
<dbReference type="AlphaFoldDB" id="A0A7L3NFC5"/>
<keyword evidence="2" id="KW-1133">Transmembrane helix</keyword>
<dbReference type="GO" id="GO:0004896">
    <property type="term" value="F:cytokine receptor activity"/>
    <property type="evidence" value="ECO:0007669"/>
    <property type="project" value="InterPro"/>
</dbReference>
<feature type="compositionally biased region" description="Polar residues" evidence="1">
    <location>
        <begin position="157"/>
        <end position="166"/>
    </location>
</feature>
<keyword evidence="2" id="KW-0472">Membrane</keyword>
<sequence>FFQSKELFPEDNCTEYKCTLEIPVPAEDSSYCVRAKGEFYGNLMIGAPSEESCIDVSFKQKFSMQHVIILCAVILSLSLILSVFCGCKKIRKGNITLPKSLVSVIRNLNTDSILDSKSEAKYLSVIDVLPSPSGLPENDEVISLEGEPEEETVSPENSAEGSSSVPSPEAPMKAEKVPEQESTEEVSCDDEHSHKVNESYFVSDSSQSEMCTNSSDPEVSAAEIRQLVIPSSCLQFSGYDKPHVPLDTFIDVGEEQPVIAYRLTD</sequence>
<dbReference type="InterPro" id="IPR036116">
    <property type="entry name" value="FN3_sf"/>
</dbReference>
<evidence type="ECO:0000313" key="3">
    <source>
        <dbReference type="EMBL" id="NXU75338.1"/>
    </source>
</evidence>
<keyword evidence="2" id="KW-0812">Transmembrane</keyword>